<dbReference type="GO" id="GO:0005737">
    <property type="term" value="C:cytoplasm"/>
    <property type="evidence" value="ECO:0007669"/>
    <property type="project" value="UniProtKB-SubCell"/>
</dbReference>
<dbReference type="OrthoDB" id="9794782at2"/>
<proteinExistence type="inferred from homology"/>
<dbReference type="InterPro" id="IPR006016">
    <property type="entry name" value="UspA"/>
</dbReference>
<evidence type="ECO:0000256" key="2">
    <source>
        <dbReference type="PIRNR" id="PIRNR006276"/>
    </source>
</evidence>
<dbReference type="InterPro" id="IPR014729">
    <property type="entry name" value="Rossmann-like_a/b/a_fold"/>
</dbReference>
<dbReference type="AlphaFoldDB" id="A0A563VQ24"/>
<dbReference type="Proteomes" id="UP000320055">
    <property type="component" value="Unassembled WGS sequence"/>
</dbReference>
<dbReference type="PANTHER" id="PTHR46268">
    <property type="entry name" value="STRESS RESPONSE PROTEIN NHAX"/>
    <property type="match status" value="1"/>
</dbReference>
<comment type="similarity">
    <text evidence="1 2">Belongs to the universal stress protein A family.</text>
</comment>
<dbReference type="Gene3D" id="3.40.50.620">
    <property type="entry name" value="HUPs"/>
    <property type="match status" value="1"/>
</dbReference>
<dbReference type="PIRSF" id="PIRSF006276">
    <property type="entry name" value="UspA"/>
    <property type="match status" value="1"/>
</dbReference>
<organism evidence="4 5">
    <name type="scientific">Hyella patelloides LEGE 07179</name>
    <dbReference type="NCBI Taxonomy" id="945734"/>
    <lineage>
        <taxon>Bacteria</taxon>
        <taxon>Bacillati</taxon>
        <taxon>Cyanobacteriota</taxon>
        <taxon>Cyanophyceae</taxon>
        <taxon>Pleurocapsales</taxon>
        <taxon>Hyellaceae</taxon>
        <taxon>Hyella</taxon>
    </lineage>
</organism>
<accession>A0A563VQ24</accession>
<protein>
    <recommendedName>
        <fullName evidence="2">Universal stress protein</fullName>
    </recommendedName>
</protein>
<feature type="domain" description="UspA" evidence="3">
    <location>
        <begin position="1"/>
        <end position="142"/>
    </location>
</feature>
<keyword evidence="5" id="KW-1185">Reference proteome</keyword>
<dbReference type="EMBL" id="CAACVJ010000113">
    <property type="protein sequence ID" value="VEP13511.1"/>
    <property type="molecule type" value="Genomic_DNA"/>
</dbReference>
<keyword evidence="2" id="KW-0963">Cytoplasm</keyword>
<dbReference type="RefSeq" id="WP_144864536.1">
    <property type="nucleotide sequence ID" value="NZ_LR213781.1"/>
</dbReference>
<evidence type="ECO:0000259" key="3">
    <source>
        <dbReference type="Pfam" id="PF00582"/>
    </source>
</evidence>
<evidence type="ECO:0000313" key="4">
    <source>
        <dbReference type="EMBL" id="VEP13511.1"/>
    </source>
</evidence>
<dbReference type="PRINTS" id="PR01438">
    <property type="entry name" value="UNVRSLSTRESS"/>
</dbReference>
<dbReference type="InterPro" id="IPR006015">
    <property type="entry name" value="Universal_stress_UspA"/>
</dbReference>
<dbReference type="SUPFAM" id="SSF52402">
    <property type="entry name" value="Adenine nucleotide alpha hydrolases-like"/>
    <property type="match status" value="1"/>
</dbReference>
<dbReference type="PANTHER" id="PTHR46268:SF6">
    <property type="entry name" value="UNIVERSAL STRESS PROTEIN UP12"/>
    <property type="match status" value="1"/>
</dbReference>
<reference evidence="4 5" key="1">
    <citation type="submission" date="2019-01" db="EMBL/GenBank/DDBJ databases">
        <authorList>
            <person name="Brito A."/>
        </authorList>
    </citation>
    <scope>NUCLEOTIDE SEQUENCE [LARGE SCALE GENOMIC DNA]</scope>
    <source>
        <strain evidence="4">1</strain>
    </source>
</reference>
<comment type="subcellular location">
    <subcellularLocation>
        <location evidence="2">Cytoplasm</location>
    </subcellularLocation>
</comment>
<evidence type="ECO:0000313" key="5">
    <source>
        <dbReference type="Proteomes" id="UP000320055"/>
    </source>
</evidence>
<name>A0A563VQ24_9CYAN</name>
<sequence length="144" mass="15604">MKNILAAIDFSDISPLVIDKAAAISQCFASKLWLIHVAAPDPDFIGYGTGPQSERDWRAKTLKGEHQYIQERALELEQKGIDVTPLLIQGATVETIIKEAKKLEADMIVIGSHGHGALYKALMGNVSEGVIRKASCPVLIVPAK</sequence>
<gene>
    <name evidence="4" type="ORF">H1P_200043</name>
</gene>
<evidence type="ECO:0000256" key="1">
    <source>
        <dbReference type="ARBA" id="ARBA00008791"/>
    </source>
</evidence>
<dbReference type="CDD" id="cd00293">
    <property type="entry name" value="USP-like"/>
    <property type="match status" value="1"/>
</dbReference>
<dbReference type="Pfam" id="PF00582">
    <property type="entry name" value="Usp"/>
    <property type="match status" value="1"/>
</dbReference>